<dbReference type="NCBIfam" id="TIGR00732">
    <property type="entry name" value="dprA"/>
    <property type="match status" value="1"/>
</dbReference>
<keyword evidence="6" id="KW-1185">Reference proteome</keyword>
<evidence type="ECO:0000313" key="6">
    <source>
        <dbReference type="Proteomes" id="UP000443070"/>
    </source>
</evidence>
<sequence length="390" mass="41730">MDLGKIIFCDTRFSCGCLQFIGGIAVERYYWGALSAAVGLGNSKLEALVAVFGSARSAYLADRQELLAARVYKEAAIDKFLKFRNLALPEQLQNFCERQQVRLMISSDADYPVSLRHIALPPKVLYIKGNLPRLDCSIGIVGSRRASTYGLKAAGDFAADLASAGLVIVSGGAKGIDSAAHKGALQAGGSTIAVLGCGIDVVYPRENTALFEQICSNGALVTEFAPGTEPLAANFPSRNRIINGMTKGILVVEAAKKSGAMITAEFAADEGHEVYCIPGSIYLPNSIGCHSLIKSGAQLVDRPEDILNDLELNFGSKQKIENLSLFASEGAEAVSELAKKLMDIMTQEPVTLEELVELSGRSLAEISGELLDLQMQGKLGLADGRRYYRI</sequence>
<dbReference type="AlphaFoldDB" id="A0A7X2XEJ1"/>
<reference evidence="6 7" key="1">
    <citation type="journal article" date="2019" name="Nat. Med.">
        <title>A library of human gut bacterial isolates paired with longitudinal multiomics data enables mechanistic microbiome research.</title>
        <authorList>
            <person name="Poyet M."/>
            <person name="Groussin M."/>
            <person name="Gibbons S.M."/>
            <person name="Avila-Pacheco J."/>
            <person name="Jiang X."/>
            <person name="Kearney S.M."/>
            <person name="Perrotta A.R."/>
            <person name="Berdy B."/>
            <person name="Zhao S."/>
            <person name="Lieberman T.D."/>
            <person name="Swanson P.K."/>
            <person name="Smith M."/>
            <person name="Roesemann S."/>
            <person name="Alexander J.E."/>
            <person name="Rich S.A."/>
            <person name="Livny J."/>
            <person name="Vlamakis H."/>
            <person name="Clish C."/>
            <person name="Bullock K."/>
            <person name="Deik A."/>
            <person name="Scott J."/>
            <person name="Pierce K.A."/>
            <person name="Xavier R.J."/>
            <person name="Alm E.J."/>
        </authorList>
    </citation>
    <scope>NUCLEOTIDE SEQUENCE [LARGE SCALE GENOMIC DNA]</scope>
    <source>
        <strain evidence="4 7">BIOML-A13</strain>
        <strain evidence="5 6">BIOML-A3</strain>
    </source>
</reference>
<dbReference type="Proteomes" id="UP000484547">
    <property type="component" value="Unassembled WGS sequence"/>
</dbReference>
<dbReference type="EMBL" id="WNBM01000001">
    <property type="protein sequence ID" value="MTT75276.1"/>
    <property type="molecule type" value="Genomic_DNA"/>
</dbReference>
<feature type="domain" description="DprA winged helix" evidence="3">
    <location>
        <begin position="331"/>
        <end position="378"/>
    </location>
</feature>
<dbReference type="Gene3D" id="1.10.10.10">
    <property type="entry name" value="Winged helix-like DNA-binding domain superfamily/Winged helix DNA-binding domain"/>
    <property type="match status" value="1"/>
</dbReference>
<protein>
    <submittedName>
        <fullName evidence="4">DNA-protecting protein DprA</fullName>
    </submittedName>
</protein>
<dbReference type="InterPro" id="IPR036388">
    <property type="entry name" value="WH-like_DNA-bd_sf"/>
</dbReference>
<evidence type="ECO:0000259" key="2">
    <source>
        <dbReference type="Pfam" id="PF02481"/>
    </source>
</evidence>
<dbReference type="PANTHER" id="PTHR43022:SF1">
    <property type="entry name" value="PROTEIN SMF"/>
    <property type="match status" value="1"/>
</dbReference>
<feature type="domain" description="Smf/DprA SLOG" evidence="2">
    <location>
        <begin position="103"/>
        <end position="310"/>
    </location>
</feature>
<evidence type="ECO:0000313" key="7">
    <source>
        <dbReference type="Proteomes" id="UP000484547"/>
    </source>
</evidence>
<gene>
    <name evidence="4" type="primary">dprA</name>
    <name evidence="4" type="ORF">GMD11_03195</name>
    <name evidence="5" type="ORF">GMD18_03195</name>
</gene>
<evidence type="ECO:0000259" key="3">
    <source>
        <dbReference type="Pfam" id="PF17782"/>
    </source>
</evidence>
<evidence type="ECO:0000313" key="5">
    <source>
        <dbReference type="EMBL" id="MTU03408.1"/>
    </source>
</evidence>
<dbReference type="Proteomes" id="UP000443070">
    <property type="component" value="Unassembled WGS sequence"/>
</dbReference>
<dbReference type="Pfam" id="PF17782">
    <property type="entry name" value="WHD_DprA"/>
    <property type="match status" value="1"/>
</dbReference>
<evidence type="ECO:0000313" key="4">
    <source>
        <dbReference type="EMBL" id="MTT75276.1"/>
    </source>
</evidence>
<dbReference type="InterPro" id="IPR057666">
    <property type="entry name" value="DrpA_SLOG"/>
</dbReference>
<dbReference type="GO" id="GO:0009294">
    <property type="term" value="P:DNA-mediated transformation"/>
    <property type="evidence" value="ECO:0007669"/>
    <property type="project" value="InterPro"/>
</dbReference>
<accession>A0A7X2XEJ1</accession>
<organism evidence="4 7">
    <name type="scientific">Phascolarctobacterium faecium</name>
    <dbReference type="NCBI Taxonomy" id="33025"/>
    <lineage>
        <taxon>Bacteria</taxon>
        <taxon>Bacillati</taxon>
        <taxon>Bacillota</taxon>
        <taxon>Negativicutes</taxon>
        <taxon>Acidaminococcales</taxon>
        <taxon>Acidaminococcaceae</taxon>
        <taxon>Phascolarctobacterium</taxon>
    </lineage>
</organism>
<dbReference type="SUPFAM" id="SSF102405">
    <property type="entry name" value="MCP/YpsA-like"/>
    <property type="match status" value="1"/>
</dbReference>
<dbReference type="OrthoDB" id="9785707at2"/>
<evidence type="ECO:0000256" key="1">
    <source>
        <dbReference type="ARBA" id="ARBA00006525"/>
    </source>
</evidence>
<comment type="caution">
    <text evidence="4">The sequence shown here is derived from an EMBL/GenBank/DDBJ whole genome shotgun (WGS) entry which is preliminary data.</text>
</comment>
<dbReference type="PANTHER" id="PTHR43022">
    <property type="entry name" value="PROTEIN SMF"/>
    <property type="match status" value="1"/>
</dbReference>
<dbReference type="Pfam" id="PF02481">
    <property type="entry name" value="DNA_processg_A"/>
    <property type="match status" value="1"/>
</dbReference>
<name>A0A7X2XEJ1_9FIRM</name>
<dbReference type="EMBL" id="WNBW01000001">
    <property type="protein sequence ID" value="MTU03408.1"/>
    <property type="molecule type" value="Genomic_DNA"/>
</dbReference>
<dbReference type="InterPro" id="IPR003488">
    <property type="entry name" value="DprA"/>
</dbReference>
<proteinExistence type="inferred from homology"/>
<dbReference type="Gene3D" id="3.40.50.450">
    <property type="match status" value="1"/>
</dbReference>
<comment type="similarity">
    <text evidence="1">Belongs to the DprA/Smf family.</text>
</comment>
<dbReference type="InterPro" id="IPR041614">
    <property type="entry name" value="DprA_WH"/>
</dbReference>